<dbReference type="AlphaFoldDB" id="F6HL49"/>
<dbReference type="EMBL" id="FN595991">
    <property type="protein sequence ID" value="CCB55156.1"/>
    <property type="molecule type" value="Genomic_DNA"/>
</dbReference>
<reference evidence="3" key="1">
    <citation type="journal article" date="2007" name="Nature">
        <title>The grapevine genome sequence suggests ancestral hexaploidization in major angiosperm phyla.</title>
        <authorList>
            <consortium name="The French-Italian Public Consortium for Grapevine Genome Characterization."/>
            <person name="Jaillon O."/>
            <person name="Aury J.-M."/>
            <person name="Noel B."/>
            <person name="Policriti A."/>
            <person name="Clepet C."/>
            <person name="Casagrande A."/>
            <person name="Choisne N."/>
            <person name="Aubourg S."/>
            <person name="Vitulo N."/>
            <person name="Jubin C."/>
            <person name="Vezzi A."/>
            <person name="Legeai F."/>
            <person name="Hugueney P."/>
            <person name="Dasilva C."/>
            <person name="Horner D."/>
            <person name="Mica E."/>
            <person name="Jublot D."/>
            <person name="Poulain J."/>
            <person name="Bruyere C."/>
            <person name="Billault A."/>
            <person name="Segurens B."/>
            <person name="Gouyvenoux M."/>
            <person name="Ugarte E."/>
            <person name="Cattonaro F."/>
            <person name="Anthouard V."/>
            <person name="Vico V."/>
            <person name="Del Fabbro C."/>
            <person name="Alaux M."/>
            <person name="Di Gaspero G."/>
            <person name="Dumas V."/>
            <person name="Felice N."/>
            <person name="Paillard S."/>
            <person name="Juman I."/>
            <person name="Moroldo M."/>
            <person name="Scalabrin S."/>
            <person name="Canaguier A."/>
            <person name="Le Clainche I."/>
            <person name="Malacrida G."/>
            <person name="Durand E."/>
            <person name="Pesole G."/>
            <person name="Laucou V."/>
            <person name="Chatelet P."/>
            <person name="Merdinoglu D."/>
            <person name="Delledonne M."/>
            <person name="Pezzotti M."/>
            <person name="Lecharny A."/>
            <person name="Scarpelli C."/>
            <person name="Artiguenave F."/>
            <person name="Pe M.E."/>
            <person name="Valle G."/>
            <person name="Morgante M."/>
            <person name="Caboche M."/>
            <person name="Adam-Blondon A.-F."/>
            <person name="Weissenbach J."/>
            <person name="Quetier F."/>
            <person name="Wincker P."/>
        </authorList>
    </citation>
    <scope>NUCLEOTIDE SEQUENCE [LARGE SCALE GENOMIC DNA]</scope>
    <source>
        <strain evidence="3">cv. Pinot noir / PN40024</strain>
    </source>
</reference>
<evidence type="ECO:0000313" key="3">
    <source>
        <dbReference type="Proteomes" id="UP000009183"/>
    </source>
</evidence>
<dbReference type="InParanoid" id="F6HL49"/>
<dbReference type="Proteomes" id="UP000009183">
    <property type="component" value="Chromosome 8"/>
</dbReference>
<protein>
    <submittedName>
        <fullName evidence="2">Uncharacterized protein</fullName>
    </submittedName>
</protein>
<evidence type="ECO:0000256" key="1">
    <source>
        <dbReference type="SAM" id="MobiDB-lite"/>
    </source>
</evidence>
<feature type="region of interest" description="Disordered" evidence="1">
    <location>
        <begin position="1"/>
        <end position="28"/>
    </location>
</feature>
<keyword evidence="3" id="KW-1185">Reference proteome</keyword>
<dbReference type="HOGENOM" id="CLU_2799227_0_0_1"/>
<gene>
    <name evidence="2" type="ordered locus">VIT_08s0007g08040</name>
</gene>
<organism evidence="2 3">
    <name type="scientific">Vitis vinifera</name>
    <name type="common">Grape</name>
    <dbReference type="NCBI Taxonomy" id="29760"/>
    <lineage>
        <taxon>Eukaryota</taxon>
        <taxon>Viridiplantae</taxon>
        <taxon>Streptophyta</taxon>
        <taxon>Embryophyta</taxon>
        <taxon>Tracheophyta</taxon>
        <taxon>Spermatophyta</taxon>
        <taxon>Magnoliopsida</taxon>
        <taxon>eudicotyledons</taxon>
        <taxon>Gunneridae</taxon>
        <taxon>Pentapetalae</taxon>
        <taxon>rosids</taxon>
        <taxon>Vitales</taxon>
        <taxon>Vitaceae</taxon>
        <taxon>Viteae</taxon>
        <taxon>Vitis</taxon>
    </lineage>
</organism>
<dbReference type="PaxDb" id="29760-VIT_08s0007g08040.t01"/>
<evidence type="ECO:0000313" key="2">
    <source>
        <dbReference type="EMBL" id="CCB55156.1"/>
    </source>
</evidence>
<accession>F6HL49</accession>
<sequence length="68" mass="6908">MREEAITAYGKGTENADPASGDGAGAGETSCVETVAAAEKIATTKTSIKALTMLTCAISEGYRSAHQL</sequence>
<proteinExistence type="predicted"/>
<name>F6HL49_VITVI</name>